<dbReference type="Gene3D" id="3.40.190.10">
    <property type="entry name" value="Periplasmic binding protein-like II"/>
    <property type="match status" value="2"/>
</dbReference>
<dbReference type="SUPFAM" id="SSF53850">
    <property type="entry name" value="Periplasmic binding protein-like II"/>
    <property type="match status" value="1"/>
</dbReference>
<protein>
    <submittedName>
        <fullName evidence="6">LysR family transcriptional regulator</fullName>
    </submittedName>
</protein>
<dbReference type="InterPro" id="IPR036390">
    <property type="entry name" value="WH_DNA-bd_sf"/>
</dbReference>
<accession>A0A847SCQ1</accession>
<evidence type="ECO:0000256" key="3">
    <source>
        <dbReference type="ARBA" id="ARBA00023125"/>
    </source>
</evidence>
<comment type="caution">
    <text evidence="6">The sequence shown here is derived from an EMBL/GenBank/DDBJ whole genome shotgun (WGS) entry which is preliminary data.</text>
</comment>
<dbReference type="InterPro" id="IPR005119">
    <property type="entry name" value="LysR_subst-bd"/>
</dbReference>
<dbReference type="PRINTS" id="PR00039">
    <property type="entry name" value="HTHLYSR"/>
</dbReference>
<dbReference type="Proteomes" id="UP000587991">
    <property type="component" value="Unassembled WGS sequence"/>
</dbReference>
<evidence type="ECO:0000313" key="6">
    <source>
        <dbReference type="EMBL" id="NLR73732.1"/>
    </source>
</evidence>
<dbReference type="Gene3D" id="1.10.10.10">
    <property type="entry name" value="Winged helix-like DNA-binding domain superfamily/Winged helix DNA-binding domain"/>
    <property type="match status" value="1"/>
</dbReference>
<keyword evidence="3" id="KW-0238">DNA-binding</keyword>
<gene>
    <name evidence="6" type="ORF">HF682_00975</name>
</gene>
<dbReference type="GO" id="GO:0005829">
    <property type="term" value="C:cytosol"/>
    <property type="evidence" value="ECO:0007669"/>
    <property type="project" value="TreeGrafter"/>
</dbReference>
<keyword evidence="7" id="KW-1185">Reference proteome</keyword>
<dbReference type="InterPro" id="IPR036388">
    <property type="entry name" value="WH-like_DNA-bd_sf"/>
</dbReference>
<reference evidence="6 7" key="1">
    <citation type="submission" date="2020-04" db="EMBL/GenBank/DDBJ databases">
        <title>Draft genome of Leeia sp. IMCC25680.</title>
        <authorList>
            <person name="Song J."/>
            <person name="Cho J.-C."/>
        </authorList>
    </citation>
    <scope>NUCLEOTIDE SEQUENCE [LARGE SCALE GENOMIC DNA]</scope>
    <source>
        <strain evidence="6 7">IMCC25680</strain>
    </source>
</reference>
<dbReference type="InterPro" id="IPR050950">
    <property type="entry name" value="HTH-type_LysR_regulators"/>
</dbReference>
<feature type="domain" description="HTH lysR-type" evidence="5">
    <location>
        <begin position="3"/>
        <end position="60"/>
    </location>
</feature>
<dbReference type="Pfam" id="PF03466">
    <property type="entry name" value="LysR_substrate"/>
    <property type="match status" value="1"/>
</dbReference>
<evidence type="ECO:0000256" key="2">
    <source>
        <dbReference type="ARBA" id="ARBA00023015"/>
    </source>
</evidence>
<sequence>MPISLKNIRYFIAVAEAESITGATQSLNISQSVVTEAIKALESDLGAALFHRHARGMVLTHAGHQFLRHAHQIMASVRNAQQALSARPDTMNGQLNIGVTSLVSGYYLPYLLDRFRRVFPMVEVQIIEDRRDYIEHLLVNGELDVAVLLVSQLENRQALETETLLSSRWRLWLPVNHALTEVGSVSIHELADEPLIMLKLDELESTSNAFWQAAGVRPRPQMRTESVEAVRSLVATGAGVAILPDLLYRPWSLEGDRLEARAIMEDLPILELGIAWRRGSMQHEAAEHFQIVAREFGRSHIRVSHA</sequence>
<keyword evidence="4" id="KW-0804">Transcription</keyword>
<dbReference type="PROSITE" id="PS50931">
    <property type="entry name" value="HTH_LYSR"/>
    <property type="match status" value="1"/>
</dbReference>
<dbReference type="GO" id="GO:0003700">
    <property type="term" value="F:DNA-binding transcription factor activity"/>
    <property type="evidence" value="ECO:0007669"/>
    <property type="project" value="InterPro"/>
</dbReference>
<name>A0A847SCQ1_9NEIS</name>
<dbReference type="InterPro" id="IPR000847">
    <property type="entry name" value="LysR_HTH_N"/>
</dbReference>
<dbReference type="PANTHER" id="PTHR30419">
    <property type="entry name" value="HTH-TYPE TRANSCRIPTIONAL REGULATOR YBHD"/>
    <property type="match status" value="1"/>
</dbReference>
<evidence type="ECO:0000256" key="1">
    <source>
        <dbReference type="ARBA" id="ARBA00009437"/>
    </source>
</evidence>
<evidence type="ECO:0000256" key="4">
    <source>
        <dbReference type="ARBA" id="ARBA00023163"/>
    </source>
</evidence>
<comment type="similarity">
    <text evidence="1">Belongs to the LysR transcriptional regulatory family.</text>
</comment>
<dbReference type="Pfam" id="PF00126">
    <property type="entry name" value="HTH_1"/>
    <property type="match status" value="1"/>
</dbReference>
<keyword evidence="2" id="KW-0805">Transcription regulation</keyword>
<dbReference type="SUPFAM" id="SSF46785">
    <property type="entry name" value="Winged helix' DNA-binding domain"/>
    <property type="match status" value="1"/>
</dbReference>
<evidence type="ECO:0000313" key="7">
    <source>
        <dbReference type="Proteomes" id="UP000587991"/>
    </source>
</evidence>
<dbReference type="AlphaFoldDB" id="A0A847SCQ1"/>
<proteinExistence type="inferred from homology"/>
<dbReference type="FunFam" id="1.10.10.10:FF:000001">
    <property type="entry name" value="LysR family transcriptional regulator"/>
    <property type="match status" value="1"/>
</dbReference>
<organism evidence="6 7">
    <name type="scientific">Leeia aquatica</name>
    <dbReference type="NCBI Taxonomy" id="2725557"/>
    <lineage>
        <taxon>Bacteria</taxon>
        <taxon>Pseudomonadati</taxon>
        <taxon>Pseudomonadota</taxon>
        <taxon>Betaproteobacteria</taxon>
        <taxon>Neisseriales</taxon>
        <taxon>Leeiaceae</taxon>
        <taxon>Leeia</taxon>
    </lineage>
</organism>
<evidence type="ECO:0000259" key="5">
    <source>
        <dbReference type="PROSITE" id="PS50931"/>
    </source>
</evidence>
<dbReference type="GO" id="GO:0003677">
    <property type="term" value="F:DNA binding"/>
    <property type="evidence" value="ECO:0007669"/>
    <property type="project" value="UniProtKB-KW"/>
</dbReference>
<dbReference type="EMBL" id="JABAIM010000001">
    <property type="protein sequence ID" value="NLR73732.1"/>
    <property type="molecule type" value="Genomic_DNA"/>
</dbReference>